<dbReference type="SUPFAM" id="SSF48452">
    <property type="entry name" value="TPR-like"/>
    <property type="match status" value="2"/>
</dbReference>
<gene>
    <name evidence="5" type="ORF">NAF29_15440</name>
</gene>
<comment type="cofactor">
    <cofactor evidence="1">
        <name>Mg(2+)</name>
        <dbReference type="ChEBI" id="CHEBI:18420"/>
    </cofactor>
</comment>
<dbReference type="InterPro" id="IPR043128">
    <property type="entry name" value="Rev_trsase/Diguanyl_cyclase"/>
</dbReference>
<evidence type="ECO:0000256" key="1">
    <source>
        <dbReference type="ARBA" id="ARBA00001946"/>
    </source>
</evidence>
<dbReference type="SUPFAM" id="SSF55073">
    <property type="entry name" value="Nucleotide cyclase"/>
    <property type="match status" value="1"/>
</dbReference>
<comment type="catalytic activity">
    <reaction evidence="3">
        <text>2 GTP = 3',3'-c-di-GMP + 2 diphosphate</text>
        <dbReference type="Rhea" id="RHEA:24898"/>
        <dbReference type="ChEBI" id="CHEBI:33019"/>
        <dbReference type="ChEBI" id="CHEBI:37565"/>
        <dbReference type="ChEBI" id="CHEBI:58805"/>
        <dbReference type="EC" id="2.7.7.65"/>
    </reaction>
</comment>
<dbReference type="EC" id="2.7.7.65" evidence="2"/>
<evidence type="ECO:0000256" key="2">
    <source>
        <dbReference type="ARBA" id="ARBA00012528"/>
    </source>
</evidence>
<dbReference type="NCBIfam" id="TIGR00254">
    <property type="entry name" value="GGDEF"/>
    <property type="match status" value="1"/>
</dbReference>
<accession>A0AA41WA03</accession>
<feature type="domain" description="GGDEF" evidence="4">
    <location>
        <begin position="918"/>
        <end position="1064"/>
    </location>
</feature>
<dbReference type="InterPro" id="IPR000160">
    <property type="entry name" value="GGDEF_dom"/>
</dbReference>
<evidence type="ECO:0000256" key="3">
    <source>
        <dbReference type="ARBA" id="ARBA00034247"/>
    </source>
</evidence>
<dbReference type="Gene3D" id="3.30.70.270">
    <property type="match status" value="1"/>
</dbReference>
<dbReference type="PROSITE" id="PS50887">
    <property type="entry name" value="GGDEF"/>
    <property type="match status" value="1"/>
</dbReference>
<keyword evidence="6" id="KW-1185">Reference proteome</keyword>
<dbReference type="InterPro" id="IPR011990">
    <property type="entry name" value="TPR-like_helical_dom_sf"/>
</dbReference>
<dbReference type="Gene3D" id="1.25.40.10">
    <property type="entry name" value="Tetratricopeptide repeat domain"/>
    <property type="match status" value="2"/>
</dbReference>
<dbReference type="FunFam" id="3.30.70.270:FF:000001">
    <property type="entry name" value="Diguanylate cyclase domain protein"/>
    <property type="match status" value="1"/>
</dbReference>
<dbReference type="Pfam" id="PF00990">
    <property type="entry name" value="GGDEF"/>
    <property type="match status" value="1"/>
</dbReference>
<evidence type="ECO:0000313" key="6">
    <source>
        <dbReference type="Proteomes" id="UP001165393"/>
    </source>
</evidence>
<protein>
    <recommendedName>
        <fullName evidence="2">diguanylate cyclase</fullName>
        <ecNumber evidence="2">2.7.7.65</ecNumber>
    </recommendedName>
</protein>
<sequence>MSALTPSVSLGHQKLEQAWKHCQQGNAVGCFVVADAAENGRQFVDYFMSHQGVTGFRWKLNERDSNLPFSTLVPVLTQILQQRKLAIDDVLHTLNVQGQYRDILSAAFSGKPMRRRELPLPDDLLYEQNHVVDLFIDIIQWLATKQPLCISLGDLHHAGPSALVLIRRLLDSDDPFFPLMLICTLEPDYMHSEERMQDSWHQFIDWMDNTQGRIQVQPSDNLAASHKWSETPSVVNSDPRAMIRECEDLLSLMNLPECAYVSERVERSFVQKGLGHDSNSRLHLKALRGHCLLYLGEMDDAFEALEGILEQAQLGSDKRALARAYRHLCWAYIYKSDLTQAMNCGRQAINYSSELSDEKERAQCLFYYFVACAKANVGFGVERFAEMLHLLQDQQCENAVIYACRNVYGQLEHSETLTPKQVLAACMEAIRLARQTNQHAGLAASFHSRAVILHRMGKPHQAKRCYKVAERLLKCMNDPLDMARLRNGFGFFYCHQEQFLSAYDYFNGALKQVMKVGHVNETVATLYNLAWLYLVVRHYRHSASVLEQLRRLMVGQHANYFAYRNLHDVHLLQGLVHAFNQEWLRAVQCLERSKRLSIPLSKSARVIRPMLEYLLTATEHLADAEDDYVALVEQRLLTSGRLHSQFKLLWLETRVRYHLLLGNSDAARDMVIDATSEQEQQPLGWNAIRQLLLGKHKPLVNLPLPSMALDHLFVLAQQEARLNQLWKRMREVRLISALQAIGSDATSEVKIARETVRLLCGHYDFQLAMVVNCQSEKTEVMAVHVDGQVKAFPIEELADDVKDFRNQQLLLNRSWLLSSGSRRLSAVCVLPLRDGNLRCCQLVLVNLDLPYVPGKHDQEVLTLISNQMASQMAAVRQQNKLIELSSVDTLTGLSNRQSLQTTMQDEINRVRRYAGATGFMSLAFIDLDNFKYYNDTFGHDAGDLLLQWFSDLLLEQLRDVDVAGRWGGDEFIVFLPETSGMKAEMVGERILQALVTKRGFAEQLSHALKRAVNIPEHKWLSCSVGVSETNYQKTVPEAATMLSEADKALYQAKETGKGKVIRFR</sequence>
<dbReference type="InterPro" id="IPR029787">
    <property type="entry name" value="Nucleotide_cyclase"/>
</dbReference>
<dbReference type="GO" id="GO:0052621">
    <property type="term" value="F:diguanylate cyclase activity"/>
    <property type="evidence" value="ECO:0007669"/>
    <property type="project" value="UniProtKB-EC"/>
</dbReference>
<evidence type="ECO:0000259" key="4">
    <source>
        <dbReference type="PROSITE" id="PS50887"/>
    </source>
</evidence>
<dbReference type="PANTHER" id="PTHR45138">
    <property type="entry name" value="REGULATORY COMPONENTS OF SENSORY TRANSDUCTION SYSTEM"/>
    <property type="match status" value="1"/>
</dbReference>
<organism evidence="5 6">
    <name type="scientific">Echinimonas agarilytica</name>
    <dbReference type="NCBI Taxonomy" id="1215918"/>
    <lineage>
        <taxon>Bacteria</taxon>
        <taxon>Pseudomonadati</taxon>
        <taxon>Pseudomonadota</taxon>
        <taxon>Gammaproteobacteria</taxon>
        <taxon>Alteromonadales</taxon>
        <taxon>Echinimonadaceae</taxon>
        <taxon>Echinimonas</taxon>
    </lineage>
</organism>
<dbReference type="CDD" id="cd01949">
    <property type="entry name" value="GGDEF"/>
    <property type="match status" value="1"/>
</dbReference>
<evidence type="ECO:0000313" key="5">
    <source>
        <dbReference type="EMBL" id="MCM2681048.1"/>
    </source>
</evidence>
<dbReference type="SMART" id="SM00267">
    <property type="entry name" value="GGDEF"/>
    <property type="match status" value="1"/>
</dbReference>
<reference evidence="5 6" key="1">
    <citation type="journal article" date="2013" name="Antonie Van Leeuwenhoek">
        <title>Echinimonas agarilytica gen. nov., sp. nov., a new gammaproteobacterium isolated from the sea urchin Strongylocentrotus intermedius.</title>
        <authorList>
            <person name="Nedashkovskaya O.I."/>
            <person name="Stenkova A.M."/>
            <person name="Zhukova N.V."/>
            <person name="Van Trappen S."/>
            <person name="Lee J.S."/>
            <person name="Kim S.B."/>
        </authorList>
    </citation>
    <scope>NUCLEOTIDE SEQUENCE [LARGE SCALE GENOMIC DNA]</scope>
    <source>
        <strain evidence="5 6">KMM 6351</strain>
    </source>
</reference>
<dbReference type="PANTHER" id="PTHR45138:SF9">
    <property type="entry name" value="DIGUANYLATE CYCLASE DGCM-RELATED"/>
    <property type="match status" value="1"/>
</dbReference>
<dbReference type="AlphaFoldDB" id="A0AA41WA03"/>
<name>A0AA41WA03_9GAMM</name>
<comment type="caution">
    <text evidence="5">The sequence shown here is derived from an EMBL/GenBank/DDBJ whole genome shotgun (WGS) entry which is preliminary data.</text>
</comment>
<dbReference type="InterPro" id="IPR050469">
    <property type="entry name" value="Diguanylate_Cyclase"/>
</dbReference>
<proteinExistence type="predicted"/>
<dbReference type="EMBL" id="JAMQGP010000008">
    <property type="protein sequence ID" value="MCM2681048.1"/>
    <property type="molecule type" value="Genomic_DNA"/>
</dbReference>
<dbReference type="RefSeq" id="WP_251262521.1">
    <property type="nucleotide sequence ID" value="NZ_JAMQGP010000008.1"/>
</dbReference>
<dbReference type="Proteomes" id="UP001165393">
    <property type="component" value="Unassembled WGS sequence"/>
</dbReference>